<keyword evidence="5" id="KW-1003">Cell membrane</keyword>
<feature type="transmembrane region" description="Helical" evidence="5">
    <location>
        <begin position="175"/>
        <end position="196"/>
    </location>
</feature>
<evidence type="ECO:0000256" key="5">
    <source>
        <dbReference type="RuleBase" id="RU363041"/>
    </source>
</evidence>
<dbReference type="GO" id="GO:0005886">
    <property type="term" value="C:plasma membrane"/>
    <property type="evidence" value="ECO:0007669"/>
    <property type="project" value="UniProtKB-SubCell"/>
</dbReference>
<evidence type="ECO:0000256" key="4">
    <source>
        <dbReference type="ARBA" id="ARBA00023136"/>
    </source>
</evidence>
<keyword evidence="2 5" id="KW-0812">Transmembrane</keyword>
<sequence>MDIYALYIAVGLFTGILSGIFGIGGGMIIVPIMLAIGHSFEESIGISILQMALSSFVGSVLNFKKKSLDFSLGLLIGAGGLVGASFSGFILKIVSSKILMVIFALLVVYSMIQFVLKPKKKDFIVGAKRYHLQGLKLFLIGTLTGFFAITLGIGGGMLMVPLMHYFLGYDSKKCVALGLFFILFSSISGAFSLIYHHIIDKEALLAGAIVGLGSVMGVSIGIKWIMGLLNEKMHKALILGVYGLSLLIVLYKLFFN</sequence>
<dbReference type="EMBL" id="CP011485">
    <property type="protein sequence ID" value="ANH46872.1"/>
    <property type="molecule type" value="Genomic_DNA"/>
</dbReference>
<evidence type="ECO:0000256" key="2">
    <source>
        <dbReference type="ARBA" id="ARBA00022692"/>
    </source>
</evidence>
<proteinExistence type="inferred from homology"/>
<evidence type="ECO:0000256" key="1">
    <source>
        <dbReference type="ARBA" id="ARBA00004141"/>
    </source>
</evidence>
<dbReference type="AlphaFoldDB" id="A0A1A9HAT0"/>
<dbReference type="PANTHER" id="PTHR43701">
    <property type="entry name" value="MEMBRANE TRANSPORTER PROTEIN MJ0441-RELATED"/>
    <property type="match status" value="1"/>
</dbReference>
<dbReference type="PATRIC" id="fig|210.2440.peg.669"/>
<evidence type="ECO:0000313" key="7">
    <source>
        <dbReference type="Proteomes" id="UP000078049"/>
    </source>
</evidence>
<feature type="transmembrane region" description="Helical" evidence="5">
    <location>
        <begin position="70"/>
        <end position="91"/>
    </location>
</feature>
<comment type="similarity">
    <text evidence="5">Belongs to the 4-toluene sulfonate uptake permease (TSUP) (TC 2.A.102) family.</text>
</comment>
<keyword evidence="4 5" id="KW-0472">Membrane</keyword>
<feature type="transmembrane region" description="Helical" evidence="5">
    <location>
        <begin position="137"/>
        <end position="163"/>
    </location>
</feature>
<feature type="transmembrane region" description="Helical" evidence="5">
    <location>
        <begin position="7"/>
        <end position="37"/>
    </location>
</feature>
<keyword evidence="3 5" id="KW-1133">Transmembrane helix</keyword>
<protein>
    <recommendedName>
        <fullName evidence="5">Probable membrane transporter protein</fullName>
    </recommendedName>
</protein>
<evidence type="ECO:0000313" key="6">
    <source>
        <dbReference type="EMBL" id="ANH46872.1"/>
    </source>
</evidence>
<organism evidence="6 7">
    <name type="scientific">Helicobacter pylori</name>
    <name type="common">Campylobacter pylori</name>
    <dbReference type="NCBI Taxonomy" id="210"/>
    <lineage>
        <taxon>Bacteria</taxon>
        <taxon>Pseudomonadati</taxon>
        <taxon>Campylobacterota</taxon>
        <taxon>Epsilonproteobacteria</taxon>
        <taxon>Campylobacterales</taxon>
        <taxon>Helicobacteraceae</taxon>
        <taxon>Helicobacter</taxon>
    </lineage>
</organism>
<comment type="subcellular location">
    <subcellularLocation>
        <location evidence="5">Cell membrane</location>
        <topology evidence="5">Multi-pass membrane protein</topology>
    </subcellularLocation>
    <subcellularLocation>
        <location evidence="1">Membrane</location>
        <topology evidence="1">Multi-pass membrane protein</topology>
    </subcellularLocation>
</comment>
<dbReference type="PANTHER" id="PTHR43701:SF2">
    <property type="entry name" value="MEMBRANE TRANSPORTER PROTEIN YJNA-RELATED"/>
    <property type="match status" value="1"/>
</dbReference>
<dbReference type="InterPro" id="IPR002781">
    <property type="entry name" value="TM_pro_TauE-like"/>
</dbReference>
<name>A0A1A9HAT0_HELPX</name>
<feature type="transmembrane region" description="Helical" evidence="5">
    <location>
        <begin position="97"/>
        <end position="116"/>
    </location>
</feature>
<feature type="transmembrane region" description="Helical" evidence="5">
    <location>
        <begin position="203"/>
        <end position="225"/>
    </location>
</feature>
<accession>A0A1A9HAT0</accession>
<feature type="transmembrane region" description="Helical" evidence="5">
    <location>
        <begin position="43"/>
        <end position="63"/>
    </location>
</feature>
<dbReference type="Pfam" id="PF01925">
    <property type="entry name" value="TauE"/>
    <property type="match status" value="1"/>
</dbReference>
<evidence type="ECO:0000256" key="3">
    <source>
        <dbReference type="ARBA" id="ARBA00022989"/>
    </source>
</evidence>
<gene>
    <name evidence="6" type="ORF">AA973_03250</name>
</gene>
<feature type="transmembrane region" description="Helical" evidence="5">
    <location>
        <begin position="237"/>
        <end position="255"/>
    </location>
</feature>
<dbReference type="Proteomes" id="UP000078049">
    <property type="component" value="Chromosome"/>
</dbReference>
<reference evidence="6 7" key="1">
    <citation type="submission" date="2014-04" db="EMBL/GenBank/DDBJ databases">
        <title>Detecting global and local adaptation in a worldwide sample of Helicobacter pylori genomes.</title>
        <authorList>
            <person name="Montano V."/>
            <person name="Didelot X."/>
            <person name="Foll M."/>
            <person name="Linz B."/>
            <person name="Reinhardt R."/>
            <person name="Suerbaum S."/>
            <person name="Moodley Y."/>
            <person name="Jensen J.D."/>
        </authorList>
    </citation>
    <scope>NUCLEOTIDE SEQUENCE [LARGE SCALE GENOMIC DNA]</scope>
    <source>
        <strain evidence="7">ausabrJ05</strain>
    </source>
</reference>
<dbReference type="InterPro" id="IPR051598">
    <property type="entry name" value="TSUP/Inactive_protease-like"/>
</dbReference>
<dbReference type="RefSeq" id="WP_064437600.1">
    <property type="nucleotide sequence ID" value="NZ_CP011485.1"/>
</dbReference>